<dbReference type="KEGG" id="tpla:ElP_48940"/>
<sequence length="270" mass="30099">MRDDFTRPTIETLAKRVGQRCSNPSCRKATSGPHSEPSRSVLVGVAAHITAASAGGPRYDPLMSSDDRKGIRNGIWLCQSCAKLVDNDEGRYTKSLLLRWRRDAEQEALQEIESTSGGRSPSDLDALKEYSAQFDRAALQDALKSCGSYKKFAESLGDLISLLNTGTVQGRTLTKRRADFTDPAWRMLLEALYHELRNLRGLYTSLVRFGEIDEERCTCGFRQHTMYHDFEARKQAVTDRLNAVLAEADLPAIKGVWSGATAIPWKPKSQ</sequence>
<evidence type="ECO:0008006" key="3">
    <source>
        <dbReference type="Google" id="ProtNLM"/>
    </source>
</evidence>
<reference evidence="1 2" key="1">
    <citation type="submission" date="2019-02" db="EMBL/GenBank/DDBJ databases">
        <title>Deep-cultivation of Planctomycetes and their phenomic and genomic characterization uncovers novel biology.</title>
        <authorList>
            <person name="Wiegand S."/>
            <person name="Jogler M."/>
            <person name="Boedeker C."/>
            <person name="Pinto D."/>
            <person name="Vollmers J."/>
            <person name="Rivas-Marin E."/>
            <person name="Kohn T."/>
            <person name="Peeters S.H."/>
            <person name="Heuer A."/>
            <person name="Rast P."/>
            <person name="Oberbeckmann S."/>
            <person name="Bunk B."/>
            <person name="Jeske O."/>
            <person name="Meyerdierks A."/>
            <person name="Storesund J.E."/>
            <person name="Kallscheuer N."/>
            <person name="Luecker S."/>
            <person name="Lage O.M."/>
            <person name="Pohl T."/>
            <person name="Merkel B.J."/>
            <person name="Hornburger P."/>
            <person name="Mueller R.-W."/>
            <person name="Bruemmer F."/>
            <person name="Labrenz M."/>
            <person name="Spormann A.M."/>
            <person name="Op den Camp H."/>
            <person name="Overmann J."/>
            <person name="Amann R."/>
            <person name="Jetten M.S.M."/>
            <person name="Mascher T."/>
            <person name="Medema M.H."/>
            <person name="Devos D.P."/>
            <person name="Kaster A.-K."/>
            <person name="Ovreas L."/>
            <person name="Rohde M."/>
            <person name="Galperin M.Y."/>
            <person name="Jogler C."/>
        </authorList>
    </citation>
    <scope>NUCLEOTIDE SEQUENCE [LARGE SCALE GENOMIC DNA]</scope>
    <source>
        <strain evidence="1 2">ElP</strain>
    </source>
</reference>
<proteinExistence type="predicted"/>
<dbReference type="RefSeq" id="WP_145274071.1">
    <property type="nucleotide sequence ID" value="NZ_CP036426.1"/>
</dbReference>
<evidence type="ECO:0000313" key="2">
    <source>
        <dbReference type="Proteomes" id="UP000317835"/>
    </source>
</evidence>
<dbReference type="Proteomes" id="UP000317835">
    <property type="component" value="Chromosome"/>
</dbReference>
<dbReference type="EMBL" id="CP036426">
    <property type="protein sequence ID" value="QDV36963.1"/>
    <property type="molecule type" value="Genomic_DNA"/>
</dbReference>
<dbReference type="AlphaFoldDB" id="A0A518H7Z4"/>
<organism evidence="1 2">
    <name type="scientific">Tautonia plasticadhaerens</name>
    <dbReference type="NCBI Taxonomy" id="2527974"/>
    <lineage>
        <taxon>Bacteria</taxon>
        <taxon>Pseudomonadati</taxon>
        <taxon>Planctomycetota</taxon>
        <taxon>Planctomycetia</taxon>
        <taxon>Isosphaerales</taxon>
        <taxon>Isosphaeraceae</taxon>
        <taxon>Tautonia</taxon>
    </lineage>
</organism>
<dbReference type="OrthoDB" id="5379188at2"/>
<protein>
    <recommendedName>
        <fullName evidence="3">HNH endonuclease</fullName>
    </recommendedName>
</protein>
<evidence type="ECO:0000313" key="1">
    <source>
        <dbReference type="EMBL" id="QDV36963.1"/>
    </source>
</evidence>
<name>A0A518H7Z4_9BACT</name>
<gene>
    <name evidence="1" type="ORF">ElP_48940</name>
</gene>
<keyword evidence="2" id="KW-1185">Reference proteome</keyword>
<accession>A0A518H7Z4</accession>